<keyword evidence="2 5" id="KW-0479">Metal-binding</keyword>
<keyword evidence="3 8" id="KW-0378">Hydrolase</keyword>
<sequence length="260" mass="30291">MRVISFNCEGIFNAAEKGFFDWAQDQDADVICLQDIRARENDLIDAPFTPDGYFSYFFEDYTRHAGQGGVAIYTRTPPKAIISGLSMHEADVHGLYLQADFDKISIGTLLVPETDNSPESLNWRFKFMEEYLDYLNKQRRKRREFITCGSWQVAHKKIDLANWRKAQEKPGFLPPERGWMDEILGGMDYVDTYREVDREGGKYSFWPTDEAREQNDGYRFDYQVSTPSMKHRVLHSGIYSGLEFSRHAPVIVDYDWELSI</sequence>
<dbReference type="AlphaFoldDB" id="A0A1X7AQB0"/>
<dbReference type="GO" id="GO:0003906">
    <property type="term" value="F:DNA-(apurinic or apyrimidinic site) endonuclease activity"/>
    <property type="evidence" value="ECO:0007669"/>
    <property type="project" value="TreeGrafter"/>
</dbReference>
<name>A0A1X7AQB0_9GAMM</name>
<dbReference type="EMBL" id="FWPT01000011">
    <property type="protein sequence ID" value="SMA50279.1"/>
    <property type="molecule type" value="Genomic_DNA"/>
</dbReference>
<proteinExistence type="inferred from homology"/>
<evidence type="ECO:0000256" key="5">
    <source>
        <dbReference type="PIRSR" id="PIRSR604808-2"/>
    </source>
</evidence>
<dbReference type="EC" id="3.1.11.2" evidence="8"/>
<accession>A0A1X7AQB0</accession>
<dbReference type="GO" id="GO:0046872">
    <property type="term" value="F:metal ion binding"/>
    <property type="evidence" value="ECO:0007669"/>
    <property type="project" value="UniProtKB-KW"/>
</dbReference>
<dbReference type="RefSeq" id="WP_087112717.1">
    <property type="nucleotide sequence ID" value="NZ_CBCSCN010000013.1"/>
</dbReference>
<comment type="similarity">
    <text evidence="1">Belongs to the DNA repair enzymes AP/ExoA family.</text>
</comment>
<dbReference type="PROSITE" id="PS51435">
    <property type="entry name" value="AP_NUCLEASE_F1_4"/>
    <property type="match status" value="1"/>
</dbReference>
<organism evidence="8 9">
    <name type="scientific">Parendozoicomonas haliclonae</name>
    <dbReference type="NCBI Taxonomy" id="1960125"/>
    <lineage>
        <taxon>Bacteria</taxon>
        <taxon>Pseudomonadati</taxon>
        <taxon>Pseudomonadota</taxon>
        <taxon>Gammaproteobacteria</taxon>
        <taxon>Oceanospirillales</taxon>
        <taxon>Endozoicomonadaceae</taxon>
        <taxon>Parendozoicomonas</taxon>
    </lineage>
</organism>
<dbReference type="GO" id="GO:0008081">
    <property type="term" value="F:phosphoric diester hydrolase activity"/>
    <property type="evidence" value="ECO:0007669"/>
    <property type="project" value="TreeGrafter"/>
</dbReference>
<reference evidence="8 9" key="1">
    <citation type="submission" date="2017-03" db="EMBL/GenBank/DDBJ databases">
        <authorList>
            <person name="Afonso C.L."/>
            <person name="Miller P.J."/>
            <person name="Scott M.A."/>
            <person name="Spackman E."/>
            <person name="Goraichik I."/>
            <person name="Dimitrov K.M."/>
            <person name="Suarez D.L."/>
            <person name="Swayne D.E."/>
        </authorList>
    </citation>
    <scope>NUCLEOTIDE SEQUENCE [LARGE SCALE GENOMIC DNA]</scope>
    <source>
        <strain evidence="8">SB41UT1</strain>
    </source>
</reference>
<feature type="domain" description="Endonuclease/exonuclease/phosphatase" evidence="7">
    <location>
        <begin position="4"/>
        <end position="241"/>
    </location>
</feature>
<gene>
    <name evidence="8" type="primary">exoA</name>
    <name evidence="8" type="ORF">EHSB41UT_04073</name>
</gene>
<protein>
    <submittedName>
        <fullName evidence="8">Exodeoxyribonuclease</fullName>
        <ecNumber evidence="8">3.1.11.2</ecNumber>
    </submittedName>
</protein>
<dbReference type="PANTHER" id="PTHR22748:SF6">
    <property type="entry name" value="DNA-(APURINIC OR APYRIMIDINIC SITE) ENDONUCLEASE"/>
    <property type="match status" value="1"/>
</dbReference>
<evidence type="ECO:0000313" key="8">
    <source>
        <dbReference type="EMBL" id="SMA50279.1"/>
    </source>
</evidence>
<evidence type="ECO:0000256" key="3">
    <source>
        <dbReference type="ARBA" id="ARBA00022801"/>
    </source>
</evidence>
<comment type="cofactor">
    <cofactor evidence="5">
        <name>Mg(2+)</name>
        <dbReference type="ChEBI" id="CHEBI:18420"/>
    </cofactor>
    <cofactor evidence="5">
        <name>Mn(2+)</name>
        <dbReference type="ChEBI" id="CHEBI:29035"/>
    </cofactor>
    <text evidence="5">Probably binds two magnesium or manganese ions per subunit.</text>
</comment>
<evidence type="ECO:0000256" key="6">
    <source>
        <dbReference type="PIRSR" id="PIRSR604808-3"/>
    </source>
</evidence>
<keyword evidence="5" id="KW-0464">Manganese</keyword>
<evidence type="ECO:0000259" key="7">
    <source>
        <dbReference type="Pfam" id="PF03372"/>
    </source>
</evidence>
<dbReference type="SUPFAM" id="SSF56219">
    <property type="entry name" value="DNase I-like"/>
    <property type="match status" value="1"/>
</dbReference>
<evidence type="ECO:0000256" key="1">
    <source>
        <dbReference type="ARBA" id="ARBA00007092"/>
    </source>
</evidence>
<dbReference type="Proteomes" id="UP000196573">
    <property type="component" value="Unassembled WGS sequence"/>
</dbReference>
<keyword evidence="4 5" id="KW-0460">Magnesium</keyword>
<keyword evidence="9" id="KW-1185">Reference proteome</keyword>
<evidence type="ECO:0000256" key="4">
    <source>
        <dbReference type="ARBA" id="ARBA00022842"/>
    </source>
</evidence>
<dbReference type="GO" id="GO:0008311">
    <property type="term" value="F:double-stranded DNA 3'-5' DNA exonuclease activity"/>
    <property type="evidence" value="ECO:0007669"/>
    <property type="project" value="UniProtKB-EC"/>
</dbReference>
<dbReference type="InterPro" id="IPR004808">
    <property type="entry name" value="AP_endonuc_1"/>
</dbReference>
<dbReference type="InterPro" id="IPR036691">
    <property type="entry name" value="Endo/exonu/phosph_ase_sf"/>
</dbReference>
<dbReference type="Gene3D" id="3.60.10.10">
    <property type="entry name" value="Endonuclease/exonuclease/phosphatase"/>
    <property type="match status" value="1"/>
</dbReference>
<dbReference type="OrthoDB" id="9803914at2"/>
<evidence type="ECO:0000256" key="2">
    <source>
        <dbReference type="ARBA" id="ARBA00022723"/>
    </source>
</evidence>
<dbReference type="GO" id="GO:0006284">
    <property type="term" value="P:base-excision repair"/>
    <property type="evidence" value="ECO:0007669"/>
    <property type="project" value="TreeGrafter"/>
</dbReference>
<dbReference type="NCBIfam" id="TIGR00633">
    <property type="entry name" value="xth"/>
    <property type="match status" value="1"/>
</dbReference>
<feature type="binding site" evidence="5">
    <location>
        <position position="7"/>
    </location>
    <ligand>
        <name>Mg(2+)</name>
        <dbReference type="ChEBI" id="CHEBI:18420"/>
        <label>1</label>
    </ligand>
</feature>
<dbReference type="Pfam" id="PF03372">
    <property type="entry name" value="Exo_endo_phos"/>
    <property type="match status" value="1"/>
</dbReference>
<feature type="site" description="Important for catalytic activity" evidence="6">
    <location>
        <position position="221"/>
    </location>
</feature>
<evidence type="ECO:0000313" key="9">
    <source>
        <dbReference type="Proteomes" id="UP000196573"/>
    </source>
</evidence>
<feature type="site" description="Interaction with DNA substrate" evidence="6">
    <location>
        <position position="247"/>
    </location>
</feature>
<dbReference type="InterPro" id="IPR005135">
    <property type="entry name" value="Endo/exonuclease/phosphatase"/>
</dbReference>
<feature type="binding site" evidence="5">
    <location>
        <position position="247"/>
    </location>
    <ligand>
        <name>Mg(2+)</name>
        <dbReference type="ChEBI" id="CHEBI:18420"/>
        <label>1</label>
    </ligand>
</feature>
<dbReference type="PANTHER" id="PTHR22748">
    <property type="entry name" value="AP ENDONUCLEASE"/>
    <property type="match status" value="1"/>
</dbReference>